<name>A0A176VL30_MARPO</name>
<dbReference type="PROSITE" id="PS00107">
    <property type="entry name" value="PROTEIN_KINASE_ATP"/>
    <property type="match status" value="1"/>
</dbReference>
<dbReference type="EMBL" id="LVLJ01003555">
    <property type="protein sequence ID" value="OAE21011.1"/>
    <property type="molecule type" value="Genomic_DNA"/>
</dbReference>
<dbReference type="EMBL" id="AP019872">
    <property type="protein sequence ID" value="BBN17615.1"/>
    <property type="molecule type" value="Genomic_DNA"/>
</dbReference>
<dbReference type="Proteomes" id="UP000077202">
    <property type="component" value="Unassembled WGS sequence"/>
</dbReference>
<dbReference type="Proteomes" id="UP001162541">
    <property type="component" value="Chromosome 7"/>
</dbReference>
<evidence type="ECO:0000256" key="1">
    <source>
        <dbReference type="ARBA" id="ARBA00001946"/>
    </source>
</evidence>
<evidence type="ECO:0000256" key="6">
    <source>
        <dbReference type="ARBA" id="ARBA00012513"/>
    </source>
</evidence>
<gene>
    <name evidence="26" type="ORF">AXG93_2024s1240</name>
    <name evidence="25" type="ORF">Mp_7g15760</name>
</gene>
<dbReference type="InterPro" id="IPR017441">
    <property type="entry name" value="Protein_kinase_ATP_BS"/>
</dbReference>
<evidence type="ECO:0000256" key="15">
    <source>
        <dbReference type="ARBA" id="ARBA00022842"/>
    </source>
</evidence>
<evidence type="ECO:0000313" key="26">
    <source>
        <dbReference type="EMBL" id="OAE21011.1"/>
    </source>
</evidence>
<evidence type="ECO:0000313" key="28">
    <source>
        <dbReference type="Proteomes" id="UP001162541"/>
    </source>
</evidence>
<keyword evidence="12 21" id="KW-0547">Nucleotide-binding</keyword>
<evidence type="ECO:0000256" key="9">
    <source>
        <dbReference type="ARBA" id="ARBA00022553"/>
    </source>
</evidence>
<evidence type="ECO:0000256" key="2">
    <source>
        <dbReference type="ARBA" id="ARBA00004123"/>
    </source>
</evidence>
<evidence type="ECO:0000256" key="7">
    <source>
        <dbReference type="ARBA" id="ARBA00022490"/>
    </source>
</evidence>
<reference evidence="26 27" key="1">
    <citation type="submission" date="2016-03" db="EMBL/GenBank/DDBJ databases">
        <title>Mechanisms controlling the formation of the plant cell surface in tip-growing cells are functionally conserved among land plants.</title>
        <authorList>
            <person name="Honkanen S."/>
            <person name="Jones V.A."/>
            <person name="Morieri G."/>
            <person name="Champion C."/>
            <person name="Hetherington A.J."/>
            <person name="Kelly S."/>
            <person name="Saint-Marcoux D."/>
            <person name="Proust H."/>
            <person name="Prescott H."/>
            <person name="Dolan L."/>
        </authorList>
    </citation>
    <scope>NUCLEOTIDE SEQUENCE [LARGE SCALE GENOMIC DNA]</scope>
    <source>
        <strain evidence="27">cv. Tak-1 and cv. Tak-2</strain>
        <tissue evidence="26">Whole gametophyte</tissue>
    </source>
</reference>
<organism evidence="26 27">
    <name type="scientific">Marchantia polymorpha subsp. ruderalis</name>
    <dbReference type="NCBI Taxonomy" id="1480154"/>
    <lineage>
        <taxon>Eukaryota</taxon>
        <taxon>Viridiplantae</taxon>
        <taxon>Streptophyta</taxon>
        <taxon>Embryophyta</taxon>
        <taxon>Marchantiophyta</taxon>
        <taxon>Marchantiopsida</taxon>
        <taxon>Marchantiidae</taxon>
        <taxon>Marchantiales</taxon>
        <taxon>Marchantiaceae</taxon>
        <taxon>Marchantia</taxon>
    </lineage>
</organism>
<keyword evidence="18" id="KW-0966">Cell projection</keyword>
<keyword evidence="11" id="KW-0479">Metal-binding</keyword>
<evidence type="ECO:0000256" key="16">
    <source>
        <dbReference type="ARBA" id="ARBA00023212"/>
    </source>
</evidence>
<feature type="region of interest" description="Disordered" evidence="23">
    <location>
        <begin position="310"/>
        <end position="330"/>
    </location>
</feature>
<keyword evidence="8 22" id="KW-0723">Serine/threonine-protein kinase</keyword>
<keyword evidence="15" id="KW-0460">Magnesium</keyword>
<keyword evidence="7" id="KW-0963">Cytoplasm</keyword>
<evidence type="ECO:0000256" key="4">
    <source>
        <dbReference type="ARBA" id="ARBA00004245"/>
    </source>
</evidence>
<protein>
    <recommendedName>
        <fullName evidence="6">non-specific serine/threonine protein kinase</fullName>
        <ecNumber evidence="6">2.7.11.1</ecNumber>
    </recommendedName>
</protein>
<evidence type="ECO:0000256" key="3">
    <source>
        <dbReference type="ARBA" id="ARBA00004138"/>
    </source>
</evidence>
<keyword evidence="10" id="KW-0808">Transferase</keyword>
<sequence length="482" mass="54339">MERYKVMKQLGDGTYGSVWKAVNRQTNEIVAIKKMKRKFYSWDECMNLREVKSLRKLNHPNIVKLKEVIRENDELYFVFEYMEYNLYQMMKDKDKLFPESKVRNWCYQVLQALAYMHRYGYFHRDLKPENLLVTKDVIKVADFGLAREVRSRPPYTDYVSTRWYRAPEVLLQSSCYNAAIDMWAMGAIMAELFTLRPLFPGASEADELYKICTVIGPPNHHTWSDGMKLAASMNFHFPQCTSSHLSALIPTASAEAIDLMSAMCSWDPNKRPTAAQALQHPFFQVGMPIPSSIPNRRELLKTLVPPTHEVKSEAKSYSEKEMHERSSEEKPFLDDLNAMPAAEKYNVFLGATALPKANGSKLAPEVSPSLYLGSNVRQARYRPMPSPQALPALVSPGPSPTAAPLKAAVPVFTSRQSSQAAVAAVASNVGTVQAPQYSLRAAYNDYFPVPAAAAMTSQYGRGYNTSAFRYDNRVGAGSGRRY</sequence>
<dbReference type="InterPro" id="IPR008271">
    <property type="entry name" value="Ser/Thr_kinase_AS"/>
</dbReference>
<evidence type="ECO:0000256" key="10">
    <source>
        <dbReference type="ARBA" id="ARBA00022679"/>
    </source>
</evidence>
<feature type="binding site" evidence="21">
    <location>
        <position position="34"/>
    </location>
    <ligand>
        <name>ATP</name>
        <dbReference type="ChEBI" id="CHEBI:30616"/>
    </ligand>
</feature>
<evidence type="ECO:0000256" key="11">
    <source>
        <dbReference type="ARBA" id="ARBA00022723"/>
    </source>
</evidence>
<dbReference type="Gene3D" id="1.10.510.10">
    <property type="entry name" value="Transferase(Phosphotransferase) domain 1"/>
    <property type="match status" value="1"/>
</dbReference>
<dbReference type="CDD" id="cd07830">
    <property type="entry name" value="STKc_MAK_like"/>
    <property type="match status" value="1"/>
</dbReference>
<dbReference type="PANTHER" id="PTHR24055">
    <property type="entry name" value="MITOGEN-ACTIVATED PROTEIN KINASE"/>
    <property type="match status" value="1"/>
</dbReference>
<dbReference type="InterPro" id="IPR050117">
    <property type="entry name" value="MAPK"/>
</dbReference>
<reference evidence="25" key="2">
    <citation type="journal article" date="2019" name="Curr. Biol.">
        <title>Chromatin organization in early land plants reveals an ancestral association between H3K27me3, transposons, and constitutive heterochromatin.</title>
        <authorList>
            <person name="Montgomery S.A."/>
            <person name="Tanizawa Y."/>
            <person name="Galik B."/>
            <person name="Wang N."/>
            <person name="Ito T."/>
            <person name="Mochizuki T."/>
            <person name="Akimcheva S."/>
            <person name="Bowman J."/>
            <person name="Cognat V."/>
            <person name="Drouard L."/>
            <person name="Ekker H."/>
            <person name="Houng S."/>
            <person name="Kohchi T."/>
            <person name="Lin S."/>
            <person name="Liu L.D."/>
            <person name="Nakamura Y."/>
            <person name="Valeeva L.R."/>
            <person name="Shakirov E.V."/>
            <person name="Shippen D.E."/>
            <person name="Wei W."/>
            <person name="Yagura M."/>
            <person name="Yamaoka S."/>
            <person name="Yamato K.T."/>
            <person name="Liu C."/>
            <person name="Berger F."/>
        </authorList>
    </citation>
    <scope>NUCLEOTIDE SEQUENCE [LARGE SCALE GENOMIC DNA]</scope>
    <source>
        <strain evidence="25">Tak-1</strain>
    </source>
</reference>
<evidence type="ECO:0000256" key="20">
    <source>
        <dbReference type="ARBA" id="ARBA00048679"/>
    </source>
</evidence>
<dbReference type="InterPro" id="IPR000719">
    <property type="entry name" value="Prot_kinase_dom"/>
</dbReference>
<evidence type="ECO:0000256" key="8">
    <source>
        <dbReference type="ARBA" id="ARBA00022527"/>
    </source>
</evidence>
<evidence type="ECO:0000256" key="23">
    <source>
        <dbReference type="SAM" id="MobiDB-lite"/>
    </source>
</evidence>
<evidence type="ECO:0000313" key="27">
    <source>
        <dbReference type="Proteomes" id="UP000077202"/>
    </source>
</evidence>
<keyword evidence="9" id="KW-0597">Phosphoprotein</keyword>
<evidence type="ECO:0000313" key="25">
    <source>
        <dbReference type="EMBL" id="BBN17615.1"/>
    </source>
</evidence>
<dbReference type="EC" id="2.7.11.1" evidence="6"/>
<evidence type="ECO:0000256" key="12">
    <source>
        <dbReference type="ARBA" id="ARBA00022741"/>
    </source>
</evidence>
<evidence type="ECO:0000259" key="24">
    <source>
        <dbReference type="PROSITE" id="PS50011"/>
    </source>
</evidence>
<evidence type="ECO:0000256" key="19">
    <source>
        <dbReference type="ARBA" id="ARBA00047899"/>
    </source>
</evidence>
<comment type="catalytic activity">
    <reaction evidence="20">
        <text>L-seryl-[protein] + ATP = O-phospho-L-seryl-[protein] + ADP + H(+)</text>
        <dbReference type="Rhea" id="RHEA:17989"/>
        <dbReference type="Rhea" id="RHEA-COMP:9863"/>
        <dbReference type="Rhea" id="RHEA-COMP:11604"/>
        <dbReference type="ChEBI" id="CHEBI:15378"/>
        <dbReference type="ChEBI" id="CHEBI:29999"/>
        <dbReference type="ChEBI" id="CHEBI:30616"/>
        <dbReference type="ChEBI" id="CHEBI:83421"/>
        <dbReference type="ChEBI" id="CHEBI:456216"/>
        <dbReference type="EC" id="2.7.11.1"/>
    </reaction>
</comment>
<dbReference type="FunFam" id="3.30.200.20:FF:000071">
    <property type="entry name" value="serine/threonine-protein kinase MAK isoform X1"/>
    <property type="match status" value="1"/>
</dbReference>
<dbReference type="Gene3D" id="3.30.200.20">
    <property type="entry name" value="Phosphorylase Kinase, domain 1"/>
    <property type="match status" value="1"/>
</dbReference>
<dbReference type="FunFam" id="1.10.510.10:FF:000104">
    <property type="entry name" value="serine/threonine-protein kinase MAK isoform X1"/>
    <property type="match status" value="1"/>
</dbReference>
<evidence type="ECO:0000256" key="21">
    <source>
        <dbReference type="PROSITE-ProRule" id="PRU10141"/>
    </source>
</evidence>
<keyword evidence="14 21" id="KW-0067">ATP-binding</keyword>
<accession>A0A176VL30</accession>
<evidence type="ECO:0000256" key="18">
    <source>
        <dbReference type="ARBA" id="ARBA00023273"/>
    </source>
</evidence>
<comment type="similarity">
    <text evidence="5">Belongs to the protein kinase superfamily. CMGC Ser/Thr protein kinase family. CDC2/CDKX subfamily.</text>
</comment>
<dbReference type="PROSITE" id="PS50011">
    <property type="entry name" value="PROTEIN_KINASE_DOM"/>
    <property type="match status" value="1"/>
</dbReference>
<dbReference type="GO" id="GO:0046872">
    <property type="term" value="F:metal ion binding"/>
    <property type="evidence" value="ECO:0007669"/>
    <property type="project" value="UniProtKB-KW"/>
</dbReference>
<dbReference type="PROSITE" id="PS00108">
    <property type="entry name" value="PROTEIN_KINASE_ST"/>
    <property type="match status" value="1"/>
</dbReference>
<dbReference type="SUPFAM" id="SSF56112">
    <property type="entry name" value="Protein kinase-like (PK-like)"/>
    <property type="match status" value="1"/>
</dbReference>
<reference evidence="28" key="3">
    <citation type="journal article" date="2020" name="Curr. Biol.">
        <title>Chromatin organization in early land plants reveals an ancestral association between H3K27me3, transposons, and constitutive heterochromatin.</title>
        <authorList>
            <person name="Montgomery S.A."/>
            <person name="Tanizawa Y."/>
            <person name="Galik B."/>
            <person name="Wang N."/>
            <person name="Ito T."/>
            <person name="Mochizuki T."/>
            <person name="Akimcheva S."/>
            <person name="Bowman J.L."/>
            <person name="Cognat V."/>
            <person name="Marechal-Drouard L."/>
            <person name="Ekker H."/>
            <person name="Hong S.F."/>
            <person name="Kohchi T."/>
            <person name="Lin S.S."/>
            <person name="Liu L.D."/>
            <person name="Nakamura Y."/>
            <person name="Valeeva L.R."/>
            <person name="Shakirov E.V."/>
            <person name="Shippen D.E."/>
            <person name="Wei W.L."/>
            <person name="Yagura M."/>
            <person name="Yamaoka S."/>
            <person name="Yamato K.T."/>
            <person name="Liu C."/>
            <person name="Berger F."/>
        </authorList>
    </citation>
    <scope>NUCLEOTIDE SEQUENCE [LARGE SCALE GENOMIC DNA]</scope>
    <source>
        <strain evidence="28">Tak-1</strain>
    </source>
</reference>
<evidence type="ECO:0000256" key="22">
    <source>
        <dbReference type="RuleBase" id="RU000304"/>
    </source>
</evidence>
<dbReference type="GO" id="GO:0005856">
    <property type="term" value="C:cytoskeleton"/>
    <property type="evidence" value="ECO:0007669"/>
    <property type="project" value="UniProtKB-SubCell"/>
</dbReference>
<comment type="catalytic activity">
    <reaction evidence="19">
        <text>L-threonyl-[protein] + ATP = O-phospho-L-threonyl-[protein] + ADP + H(+)</text>
        <dbReference type="Rhea" id="RHEA:46608"/>
        <dbReference type="Rhea" id="RHEA-COMP:11060"/>
        <dbReference type="Rhea" id="RHEA-COMP:11605"/>
        <dbReference type="ChEBI" id="CHEBI:15378"/>
        <dbReference type="ChEBI" id="CHEBI:30013"/>
        <dbReference type="ChEBI" id="CHEBI:30616"/>
        <dbReference type="ChEBI" id="CHEBI:61977"/>
        <dbReference type="ChEBI" id="CHEBI:456216"/>
        <dbReference type="EC" id="2.7.11.1"/>
    </reaction>
</comment>
<dbReference type="InterPro" id="IPR011009">
    <property type="entry name" value="Kinase-like_dom_sf"/>
</dbReference>
<keyword evidence="16" id="KW-0206">Cytoskeleton</keyword>
<evidence type="ECO:0000256" key="5">
    <source>
        <dbReference type="ARBA" id="ARBA00006485"/>
    </source>
</evidence>
<keyword evidence="13" id="KW-0418">Kinase</keyword>
<comment type="cofactor">
    <cofactor evidence="1">
        <name>Mg(2+)</name>
        <dbReference type="ChEBI" id="CHEBI:18420"/>
    </cofactor>
</comment>
<dbReference type="SMART" id="SM00220">
    <property type="entry name" value="S_TKc"/>
    <property type="match status" value="1"/>
</dbReference>
<evidence type="ECO:0000256" key="13">
    <source>
        <dbReference type="ARBA" id="ARBA00022777"/>
    </source>
</evidence>
<proteinExistence type="inferred from homology"/>
<dbReference type="GO" id="GO:0005929">
    <property type="term" value="C:cilium"/>
    <property type="evidence" value="ECO:0007669"/>
    <property type="project" value="UniProtKB-SubCell"/>
</dbReference>
<comment type="subcellular location">
    <subcellularLocation>
        <location evidence="3">Cell projection</location>
        <location evidence="3">Cilium</location>
    </subcellularLocation>
    <subcellularLocation>
        <location evidence="4">Cytoplasm</location>
        <location evidence="4">Cytoskeleton</location>
    </subcellularLocation>
    <subcellularLocation>
        <location evidence="2">Nucleus</location>
    </subcellularLocation>
</comment>
<keyword evidence="27" id="KW-1185">Reference proteome</keyword>
<dbReference type="GO" id="GO:0005634">
    <property type="term" value="C:nucleus"/>
    <property type="evidence" value="ECO:0007669"/>
    <property type="project" value="UniProtKB-SubCell"/>
</dbReference>
<feature type="domain" description="Protein kinase" evidence="24">
    <location>
        <begin position="4"/>
        <end position="283"/>
    </location>
</feature>
<evidence type="ECO:0000256" key="17">
    <source>
        <dbReference type="ARBA" id="ARBA00023242"/>
    </source>
</evidence>
<keyword evidence="17" id="KW-0539">Nucleus</keyword>
<evidence type="ECO:0000256" key="14">
    <source>
        <dbReference type="ARBA" id="ARBA00022840"/>
    </source>
</evidence>
<dbReference type="GO" id="GO:0005524">
    <property type="term" value="F:ATP binding"/>
    <property type="evidence" value="ECO:0007669"/>
    <property type="project" value="UniProtKB-UniRule"/>
</dbReference>
<dbReference type="Pfam" id="PF00069">
    <property type="entry name" value="Pkinase"/>
    <property type="match status" value="1"/>
</dbReference>
<dbReference type="GO" id="GO:0004674">
    <property type="term" value="F:protein serine/threonine kinase activity"/>
    <property type="evidence" value="ECO:0007669"/>
    <property type="project" value="UniProtKB-KW"/>
</dbReference>
<dbReference type="AlphaFoldDB" id="A0A176VL30"/>